<dbReference type="GO" id="GO:0005524">
    <property type="term" value="F:ATP binding"/>
    <property type="evidence" value="ECO:0007669"/>
    <property type="project" value="InterPro"/>
</dbReference>
<dbReference type="AlphaFoldDB" id="A0A4T0WXM7"/>
<dbReference type="Gene3D" id="3.30.230.10">
    <property type="match status" value="1"/>
</dbReference>
<dbReference type="InterPro" id="IPR014762">
    <property type="entry name" value="DNA_mismatch_repair_CS"/>
</dbReference>
<gene>
    <name evidence="3" type="ORF">CANINC_003855</name>
</gene>
<dbReference type="OrthoDB" id="10263226at2759"/>
<dbReference type="InterPro" id="IPR020568">
    <property type="entry name" value="Ribosomal_Su5_D2-typ_SF"/>
</dbReference>
<reference evidence="3 4" key="1">
    <citation type="journal article" date="2019" name="Front. Genet.">
        <title>Whole-Genome Sequencing of the Opportunistic Yeast Pathogen Candida inconspicua Uncovers Its Hybrid Origin.</title>
        <authorList>
            <person name="Mixao V."/>
            <person name="Hansen A.P."/>
            <person name="Saus E."/>
            <person name="Boekhout T."/>
            <person name="Lass-Florl C."/>
            <person name="Gabaldon T."/>
        </authorList>
    </citation>
    <scope>NUCLEOTIDE SEQUENCE [LARGE SCALE GENOMIC DNA]</scope>
    <source>
        <strain evidence="3 4">CBS 180</strain>
    </source>
</reference>
<dbReference type="Proteomes" id="UP000307173">
    <property type="component" value="Unassembled WGS sequence"/>
</dbReference>
<dbReference type="PROSITE" id="PS00058">
    <property type="entry name" value="DNA_MISMATCH_REPAIR_1"/>
    <property type="match status" value="1"/>
</dbReference>
<name>A0A4T0WXM7_9ASCO</name>
<evidence type="ECO:0000313" key="3">
    <source>
        <dbReference type="EMBL" id="TID18605.1"/>
    </source>
</evidence>
<dbReference type="InterPro" id="IPR038973">
    <property type="entry name" value="MutL/Mlh/Pms-like"/>
</dbReference>
<dbReference type="GO" id="GO:0016887">
    <property type="term" value="F:ATP hydrolysis activity"/>
    <property type="evidence" value="ECO:0007669"/>
    <property type="project" value="InterPro"/>
</dbReference>
<proteinExistence type="inferred from homology"/>
<dbReference type="EMBL" id="SELW01000609">
    <property type="protein sequence ID" value="TID18605.1"/>
    <property type="molecule type" value="Genomic_DNA"/>
</dbReference>
<dbReference type="GO" id="GO:0030983">
    <property type="term" value="F:mismatched DNA binding"/>
    <property type="evidence" value="ECO:0007669"/>
    <property type="project" value="InterPro"/>
</dbReference>
<evidence type="ECO:0000256" key="1">
    <source>
        <dbReference type="ARBA" id="ARBA00006082"/>
    </source>
</evidence>
<sequence length="689" mass="78023">MAIKRLSKAVSAGIVSTSSIRSQISVLKELIENAVDAILESCGSNNNIGQIQIEIDKETAGLEYLSVSDDGPGIQKGDRNLLCLNHTTSKIYSKDEFFNGISTCGFRGEALNFIAGLSQRMEISTKTYTDEMVECWTVGSSGVPNSDSKFVPGVIGTTIKLNTIFQSTPVRYKFLKKSKQKILKDIESLVMTFALIYRSIRFQLKYVKVLPGNRIQSVDIKTYASKVDRIQLISSIFNFGKQEQFFESKLNFKVGSVGYALYDAQVDLILPYVKVDSTFASKINLKIATVNCKPMSLRLKFGKTVASKVSETYSSLLLPIPTTWYVSFNLPADVVDFNIEPEKSDILIPNEEEFFNNFVENLTCIITEKNGLKKSEITITDKTKIHDEVVNFGVDFNLSSDEDLFESLETSFERLKKNQEKELVDKKQLINETQLINGKQFADEKPNHLQTSNIKLEPEKNLSKDFKKQYKVDAVVARTEDDNEWSRSVYDDDTMLSSDIEIPQKSISQGNLVLTKEKSSELNPWTMMELSKEIKESIKDSSSITTKKTNAILTKDPELTLIEPEFNSPSDLQKSSKNRKSLKQMSISSYGTYQIKENLKNPITKTYSKIRLSEMSQNTLNNNLPAGFKLDINKTHRMARLNEEEIWTCRQGIPSKHLEQFVSQLYTALYYEPMCREPILNEDGIYSAI</sequence>
<dbReference type="GO" id="GO:0032389">
    <property type="term" value="C:MutLalpha complex"/>
    <property type="evidence" value="ECO:0007669"/>
    <property type="project" value="TreeGrafter"/>
</dbReference>
<dbReference type="InterPro" id="IPR014721">
    <property type="entry name" value="Ribsml_uS5_D2-typ_fold_subgr"/>
</dbReference>
<dbReference type="NCBIfam" id="TIGR00585">
    <property type="entry name" value="mutl"/>
    <property type="match status" value="1"/>
</dbReference>
<keyword evidence="2" id="KW-0227">DNA damage</keyword>
<protein>
    <submittedName>
        <fullName evidence="3">Uncharacterized protein</fullName>
    </submittedName>
</protein>
<evidence type="ECO:0000313" key="4">
    <source>
        <dbReference type="Proteomes" id="UP000307173"/>
    </source>
</evidence>
<dbReference type="InterPro" id="IPR002099">
    <property type="entry name" value="MutL/Mlh/PMS"/>
</dbReference>
<evidence type="ECO:0000256" key="2">
    <source>
        <dbReference type="ARBA" id="ARBA00022763"/>
    </source>
</evidence>
<dbReference type="STRING" id="52247.A0A4T0WXM7"/>
<dbReference type="InterPro" id="IPR036890">
    <property type="entry name" value="HATPase_C_sf"/>
</dbReference>
<dbReference type="GO" id="GO:0006298">
    <property type="term" value="P:mismatch repair"/>
    <property type="evidence" value="ECO:0007669"/>
    <property type="project" value="InterPro"/>
</dbReference>
<dbReference type="GO" id="GO:0140664">
    <property type="term" value="F:ATP-dependent DNA damage sensor activity"/>
    <property type="evidence" value="ECO:0007669"/>
    <property type="project" value="InterPro"/>
</dbReference>
<comment type="caution">
    <text evidence="3">The sequence shown here is derived from an EMBL/GenBank/DDBJ whole genome shotgun (WGS) entry which is preliminary data.</text>
</comment>
<dbReference type="PANTHER" id="PTHR10073:SF44">
    <property type="entry name" value="DNA MISMATCH REPAIR PROTEIN MLH2"/>
    <property type="match status" value="1"/>
</dbReference>
<dbReference type="SUPFAM" id="SSF54211">
    <property type="entry name" value="Ribosomal protein S5 domain 2-like"/>
    <property type="match status" value="1"/>
</dbReference>
<dbReference type="PANTHER" id="PTHR10073">
    <property type="entry name" value="DNA MISMATCH REPAIR PROTEIN MLH, PMS, MUTL"/>
    <property type="match status" value="1"/>
</dbReference>
<accession>A0A4T0WXM7</accession>
<comment type="similarity">
    <text evidence="1">Belongs to the DNA mismatch repair MutL/HexB family.</text>
</comment>
<dbReference type="GO" id="GO:0061982">
    <property type="term" value="P:meiosis I cell cycle process"/>
    <property type="evidence" value="ECO:0007669"/>
    <property type="project" value="UniProtKB-ARBA"/>
</dbReference>
<organism evidence="3 4">
    <name type="scientific">Pichia inconspicua</name>
    <dbReference type="NCBI Taxonomy" id="52247"/>
    <lineage>
        <taxon>Eukaryota</taxon>
        <taxon>Fungi</taxon>
        <taxon>Dikarya</taxon>
        <taxon>Ascomycota</taxon>
        <taxon>Saccharomycotina</taxon>
        <taxon>Pichiomycetes</taxon>
        <taxon>Pichiales</taxon>
        <taxon>Pichiaceae</taxon>
        <taxon>Pichia</taxon>
    </lineage>
</organism>
<dbReference type="SUPFAM" id="SSF55874">
    <property type="entry name" value="ATPase domain of HSP90 chaperone/DNA topoisomerase II/histidine kinase"/>
    <property type="match status" value="1"/>
</dbReference>
<dbReference type="Gene3D" id="3.30.565.10">
    <property type="entry name" value="Histidine kinase-like ATPase, C-terminal domain"/>
    <property type="match status" value="1"/>
</dbReference>
<keyword evidence="4" id="KW-1185">Reference proteome</keyword>